<dbReference type="Gene3D" id="1.10.760.10">
    <property type="entry name" value="Cytochrome c-like domain"/>
    <property type="match status" value="1"/>
</dbReference>
<accession>A0A7M1S3L9</accession>
<dbReference type="AlphaFoldDB" id="A0A7M1S3L9"/>
<dbReference type="RefSeq" id="WP_197548361.1">
    <property type="nucleotide sequence ID" value="NZ_CP063164.1"/>
</dbReference>
<keyword evidence="1 4" id="KW-0349">Heme</keyword>
<keyword evidence="3 4" id="KW-0408">Iron</keyword>
<proteinExistence type="predicted"/>
<feature type="domain" description="Cytochrome c" evidence="6">
    <location>
        <begin position="15"/>
        <end position="97"/>
    </location>
</feature>
<name>A0A7M1S3L9_9BACT</name>
<protein>
    <submittedName>
        <fullName evidence="7">Cytochrome c</fullName>
    </submittedName>
</protein>
<evidence type="ECO:0000313" key="8">
    <source>
        <dbReference type="Proteomes" id="UP000595074"/>
    </source>
</evidence>
<feature type="chain" id="PRO_5029498507" evidence="5">
    <location>
        <begin position="18"/>
        <end position="106"/>
    </location>
</feature>
<evidence type="ECO:0000259" key="6">
    <source>
        <dbReference type="PROSITE" id="PS51007"/>
    </source>
</evidence>
<keyword evidence="8" id="KW-1185">Reference proteome</keyword>
<dbReference type="Pfam" id="PF00034">
    <property type="entry name" value="Cytochrom_C"/>
    <property type="match status" value="1"/>
</dbReference>
<dbReference type="GO" id="GO:0046872">
    <property type="term" value="F:metal ion binding"/>
    <property type="evidence" value="ECO:0007669"/>
    <property type="project" value="UniProtKB-KW"/>
</dbReference>
<dbReference type="SUPFAM" id="SSF46626">
    <property type="entry name" value="Cytochrome c"/>
    <property type="match status" value="1"/>
</dbReference>
<sequence>MMIILSVFIGMSSSLQAENGKKVFETYCWGCHHQTAVAFGPSFTEIASKRSAEEIQGMITDPAAVSSVFGYRRNAMPAFKLTKEELEAITQYILSYKPKVFSEEKQ</sequence>
<feature type="signal peptide" evidence="5">
    <location>
        <begin position="1"/>
        <end position="17"/>
    </location>
</feature>
<reference evidence="7 8" key="1">
    <citation type="submission" date="2020-10" db="EMBL/GenBank/DDBJ databases">
        <title>The genome of sulfurovum sp.</title>
        <authorList>
            <person name="Xie S."/>
            <person name="Shao Z."/>
            <person name="Jiang L."/>
        </authorList>
    </citation>
    <scope>NUCLEOTIDE SEQUENCE [LARGE SCALE GENOMIC DNA]</scope>
    <source>
        <strain evidence="7 8">ST-419</strain>
    </source>
</reference>
<dbReference type="Proteomes" id="UP000595074">
    <property type="component" value="Chromosome"/>
</dbReference>
<dbReference type="InterPro" id="IPR009056">
    <property type="entry name" value="Cyt_c-like_dom"/>
</dbReference>
<keyword evidence="2 4" id="KW-0479">Metal-binding</keyword>
<dbReference type="InterPro" id="IPR036909">
    <property type="entry name" value="Cyt_c-like_dom_sf"/>
</dbReference>
<gene>
    <name evidence="7" type="ORF">IMZ28_09460</name>
</gene>
<evidence type="ECO:0000313" key="7">
    <source>
        <dbReference type="EMBL" id="QOR61652.1"/>
    </source>
</evidence>
<dbReference type="EMBL" id="CP063164">
    <property type="protein sequence ID" value="QOR61652.1"/>
    <property type="molecule type" value="Genomic_DNA"/>
</dbReference>
<evidence type="ECO:0000256" key="3">
    <source>
        <dbReference type="ARBA" id="ARBA00023004"/>
    </source>
</evidence>
<organism evidence="7 8">
    <name type="scientific">Sulfurovum indicum</name>
    <dbReference type="NCBI Taxonomy" id="2779528"/>
    <lineage>
        <taxon>Bacteria</taxon>
        <taxon>Pseudomonadati</taxon>
        <taxon>Campylobacterota</taxon>
        <taxon>Epsilonproteobacteria</taxon>
        <taxon>Campylobacterales</taxon>
        <taxon>Sulfurovaceae</taxon>
        <taxon>Sulfurovum</taxon>
    </lineage>
</organism>
<evidence type="ECO:0000256" key="5">
    <source>
        <dbReference type="SAM" id="SignalP"/>
    </source>
</evidence>
<dbReference type="GO" id="GO:0020037">
    <property type="term" value="F:heme binding"/>
    <property type="evidence" value="ECO:0007669"/>
    <property type="project" value="InterPro"/>
</dbReference>
<evidence type="ECO:0000256" key="2">
    <source>
        <dbReference type="ARBA" id="ARBA00022723"/>
    </source>
</evidence>
<evidence type="ECO:0000256" key="4">
    <source>
        <dbReference type="PROSITE-ProRule" id="PRU00433"/>
    </source>
</evidence>
<dbReference type="PROSITE" id="PS51007">
    <property type="entry name" value="CYTC"/>
    <property type="match status" value="1"/>
</dbReference>
<keyword evidence="5" id="KW-0732">Signal</keyword>
<dbReference type="GO" id="GO:0009055">
    <property type="term" value="F:electron transfer activity"/>
    <property type="evidence" value="ECO:0007669"/>
    <property type="project" value="InterPro"/>
</dbReference>
<dbReference type="KEGG" id="sinu:IMZ28_09460"/>
<evidence type="ECO:0000256" key="1">
    <source>
        <dbReference type="ARBA" id="ARBA00022617"/>
    </source>
</evidence>